<dbReference type="PANTHER" id="PTHR30293:SF0">
    <property type="entry name" value="NITROGEN ASSIMILATION REGULATORY PROTEIN NAC"/>
    <property type="match status" value="1"/>
</dbReference>
<feature type="region of interest" description="Disordered" evidence="6">
    <location>
        <begin position="303"/>
        <end position="337"/>
    </location>
</feature>
<dbReference type="SUPFAM" id="SSF53850">
    <property type="entry name" value="Periplasmic binding protein-like II"/>
    <property type="match status" value="1"/>
</dbReference>
<dbReference type="Proteomes" id="UP001501671">
    <property type="component" value="Unassembled WGS sequence"/>
</dbReference>
<protein>
    <submittedName>
        <fullName evidence="8">Nitrogen assimilation transcriptional regulator NAC</fullName>
    </submittedName>
</protein>
<dbReference type="RefSeq" id="WP_345251806.1">
    <property type="nucleotide sequence ID" value="NZ_BAABFO010000027.1"/>
</dbReference>
<keyword evidence="3" id="KW-0238">DNA-binding</keyword>
<evidence type="ECO:0000259" key="7">
    <source>
        <dbReference type="PROSITE" id="PS50931"/>
    </source>
</evidence>
<evidence type="ECO:0000256" key="4">
    <source>
        <dbReference type="ARBA" id="ARBA00023159"/>
    </source>
</evidence>
<name>A0ABP8HLT3_9BURK</name>
<dbReference type="PRINTS" id="PR00039">
    <property type="entry name" value="HTHLYSR"/>
</dbReference>
<comment type="caution">
    <text evidence="8">The sequence shown here is derived from an EMBL/GenBank/DDBJ whole genome shotgun (WGS) entry which is preliminary data.</text>
</comment>
<dbReference type="InterPro" id="IPR005119">
    <property type="entry name" value="LysR_subst-bd"/>
</dbReference>
<accession>A0ABP8HLT3</accession>
<dbReference type="Gene3D" id="3.40.190.290">
    <property type="match status" value="1"/>
</dbReference>
<evidence type="ECO:0000256" key="6">
    <source>
        <dbReference type="SAM" id="MobiDB-lite"/>
    </source>
</evidence>
<evidence type="ECO:0000313" key="9">
    <source>
        <dbReference type="Proteomes" id="UP001501671"/>
    </source>
</evidence>
<gene>
    <name evidence="8" type="primary">nac_2</name>
    <name evidence="8" type="ORF">GCM10023144_41340</name>
</gene>
<reference evidence="9" key="1">
    <citation type="journal article" date="2019" name="Int. J. Syst. Evol. Microbiol.">
        <title>The Global Catalogue of Microorganisms (GCM) 10K type strain sequencing project: providing services to taxonomists for standard genome sequencing and annotation.</title>
        <authorList>
            <consortium name="The Broad Institute Genomics Platform"/>
            <consortium name="The Broad Institute Genome Sequencing Center for Infectious Disease"/>
            <person name="Wu L."/>
            <person name="Ma J."/>
        </authorList>
    </citation>
    <scope>NUCLEOTIDE SEQUENCE [LARGE SCALE GENOMIC DNA]</scope>
    <source>
        <strain evidence="9">JCM 17666</strain>
    </source>
</reference>
<dbReference type="Pfam" id="PF03466">
    <property type="entry name" value="LysR_substrate"/>
    <property type="match status" value="1"/>
</dbReference>
<feature type="domain" description="HTH lysR-type" evidence="7">
    <location>
        <begin position="1"/>
        <end position="58"/>
    </location>
</feature>
<dbReference type="EMBL" id="BAABFO010000027">
    <property type="protein sequence ID" value="GAA4341053.1"/>
    <property type="molecule type" value="Genomic_DNA"/>
</dbReference>
<comment type="similarity">
    <text evidence="1">Belongs to the LysR transcriptional regulatory family.</text>
</comment>
<dbReference type="Gene3D" id="1.10.10.10">
    <property type="entry name" value="Winged helix-like DNA-binding domain superfamily/Winged helix DNA-binding domain"/>
    <property type="match status" value="1"/>
</dbReference>
<keyword evidence="4" id="KW-0010">Activator</keyword>
<dbReference type="PANTHER" id="PTHR30293">
    <property type="entry name" value="TRANSCRIPTIONAL REGULATORY PROTEIN NAC-RELATED"/>
    <property type="match status" value="1"/>
</dbReference>
<dbReference type="PROSITE" id="PS50931">
    <property type="entry name" value="HTH_LYSR"/>
    <property type="match status" value="1"/>
</dbReference>
<keyword evidence="5" id="KW-0804">Transcription</keyword>
<evidence type="ECO:0000313" key="8">
    <source>
        <dbReference type="EMBL" id="GAA4341053.1"/>
    </source>
</evidence>
<feature type="compositionally biased region" description="Low complexity" evidence="6">
    <location>
        <begin position="326"/>
        <end position="337"/>
    </location>
</feature>
<dbReference type="InterPro" id="IPR000847">
    <property type="entry name" value="LysR_HTH_N"/>
</dbReference>
<evidence type="ECO:0000256" key="5">
    <source>
        <dbReference type="ARBA" id="ARBA00023163"/>
    </source>
</evidence>
<keyword evidence="9" id="KW-1185">Reference proteome</keyword>
<evidence type="ECO:0000256" key="2">
    <source>
        <dbReference type="ARBA" id="ARBA00023015"/>
    </source>
</evidence>
<dbReference type="SUPFAM" id="SSF46785">
    <property type="entry name" value="Winged helix' DNA-binding domain"/>
    <property type="match status" value="1"/>
</dbReference>
<evidence type="ECO:0000256" key="1">
    <source>
        <dbReference type="ARBA" id="ARBA00009437"/>
    </source>
</evidence>
<keyword evidence="2" id="KW-0805">Transcription regulation</keyword>
<proteinExistence type="inferred from homology"/>
<organism evidence="8 9">
    <name type="scientific">Pigmentiphaga soli</name>
    <dbReference type="NCBI Taxonomy" id="1007095"/>
    <lineage>
        <taxon>Bacteria</taxon>
        <taxon>Pseudomonadati</taxon>
        <taxon>Pseudomonadota</taxon>
        <taxon>Betaproteobacteria</taxon>
        <taxon>Burkholderiales</taxon>
        <taxon>Alcaligenaceae</taxon>
        <taxon>Pigmentiphaga</taxon>
    </lineage>
</organism>
<sequence>MNLRQLRNFIHIVDTGSITRTAHNIGIAQPALTLQIAQLEEELRTQLLLRSPRGVTPTAAGLMLYRQARQVLRQMEQLPHAVRSTAAELEGEVVAGFSTAMVPLFAAPLAACVMARHPRLKMRVLEGESTLLQEMVAHSRVDMAVLIDSGAVPTGLQHQVLCTLGVGLLCDGSAPDDVPGRPIALAEAARRVAAMPGPANPIRLAVEAALQQAGLPPPAIRLELNSLPALSSAVSNGLGPVFAPLVPLSAMPVAPGMHFRPVAGLEQALQACLCTSREMPVSLAAHAVQRALIEAVEIRTQRDDWPGRDAEAPMPAIPPIPVLSCPPAGGEDAPADA</sequence>
<dbReference type="Pfam" id="PF00126">
    <property type="entry name" value="HTH_1"/>
    <property type="match status" value="1"/>
</dbReference>
<dbReference type="InterPro" id="IPR036388">
    <property type="entry name" value="WH-like_DNA-bd_sf"/>
</dbReference>
<evidence type="ECO:0000256" key="3">
    <source>
        <dbReference type="ARBA" id="ARBA00023125"/>
    </source>
</evidence>
<dbReference type="InterPro" id="IPR036390">
    <property type="entry name" value="WH_DNA-bd_sf"/>
</dbReference>